<name>A0ABR8EXE6_NOSLI</name>
<gene>
    <name evidence="2" type="ORF">H6G95_17065</name>
</gene>
<dbReference type="EMBL" id="JACJTE010000017">
    <property type="protein sequence ID" value="MBD2562291.1"/>
    <property type="molecule type" value="Genomic_DNA"/>
</dbReference>
<organism evidence="2 3">
    <name type="scientific">Nostoc linckia FACHB-391</name>
    <dbReference type="NCBI Taxonomy" id="2692906"/>
    <lineage>
        <taxon>Bacteria</taxon>
        <taxon>Bacillati</taxon>
        <taxon>Cyanobacteriota</taxon>
        <taxon>Cyanophyceae</taxon>
        <taxon>Nostocales</taxon>
        <taxon>Nostocaceae</taxon>
        <taxon>Nostoc</taxon>
    </lineage>
</organism>
<dbReference type="RefSeq" id="WP_190894873.1">
    <property type="nucleotide sequence ID" value="NZ_JACJTE010000017.1"/>
</dbReference>
<dbReference type="SUPFAM" id="SSF52540">
    <property type="entry name" value="P-loop containing nucleoside triphosphate hydrolases"/>
    <property type="match status" value="1"/>
</dbReference>
<keyword evidence="3" id="KW-1185">Reference proteome</keyword>
<evidence type="ECO:0000313" key="2">
    <source>
        <dbReference type="EMBL" id="MBD2562291.1"/>
    </source>
</evidence>
<evidence type="ECO:0008006" key="4">
    <source>
        <dbReference type="Google" id="ProtNLM"/>
    </source>
</evidence>
<feature type="compositionally biased region" description="Polar residues" evidence="1">
    <location>
        <begin position="1"/>
        <end position="18"/>
    </location>
</feature>
<sequence length="132" mass="14775">MTSPISLAEESQNRQANPKQDWDNAVDTSVFYGRETELAQRWQWIIAEGCRIVGLLGIGEIGKSTIAVKSALGMQAEFEIVMWRSLSNAPPLEELLSSLLKFLMPIQGEDPVIPATVDEKLILSFLPRWMKS</sequence>
<dbReference type="Proteomes" id="UP000604661">
    <property type="component" value="Unassembled WGS sequence"/>
</dbReference>
<accession>A0ABR8EXE6</accession>
<comment type="caution">
    <text evidence="2">The sequence shown here is derived from an EMBL/GenBank/DDBJ whole genome shotgun (WGS) entry which is preliminary data.</text>
</comment>
<reference evidence="2 3" key="1">
    <citation type="journal article" date="2020" name="ISME J.">
        <title>Comparative genomics reveals insights into cyanobacterial evolution and habitat adaptation.</title>
        <authorList>
            <person name="Chen M.Y."/>
            <person name="Teng W.K."/>
            <person name="Zhao L."/>
            <person name="Hu C.X."/>
            <person name="Zhou Y.K."/>
            <person name="Han B.P."/>
            <person name="Song L.R."/>
            <person name="Shu W.S."/>
        </authorList>
    </citation>
    <scope>NUCLEOTIDE SEQUENCE [LARGE SCALE GENOMIC DNA]</scope>
    <source>
        <strain evidence="2 3">FACHB-391</strain>
    </source>
</reference>
<dbReference type="Gene3D" id="3.40.50.300">
    <property type="entry name" value="P-loop containing nucleotide triphosphate hydrolases"/>
    <property type="match status" value="1"/>
</dbReference>
<protein>
    <recommendedName>
        <fullName evidence="4">NB-ARC domain-containing protein</fullName>
    </recommendedName>
</protein>
<proteinExistence type="predicted"/>
<evidence type="ECO:0000256" key="1">
    <source>
        <dbReference type="SAM" id="MobiDB-lite"/>
    </source>
</evidence>
<dbReference type="InterPro" id="IPR027417">
    <property type="entry name" value="P-loop_NTPase"/>
</dbReference>
<evidence type="ECO:0000313" key="3">
    <source>
        <dbReference type="Proteomes" id="UP000604661"/>
    </source>
</evidence>
<feature type="region of interest" description="Disordered" evidence="1">
    <location>
        <begin position="1"/>
        <end position="20"/>
    </location>
</feature>